<evidence type="ECO:0000313" key="2">
    <source>
        <dbReference type="Proteomes" id="UP000321197"/>
    </source>
</evidence>
<evidence type="ECO:0000313" key="1">
    <source>
        <dbReference type="EMBL" id="GEM81899.1"/>
    </source>
</evidence>
<organism evidence="1 2">
    <name type="scientific">Meiothermus hypogaeus NBRC 106114</name>
    <dbReference type="NCBI Taxonomy" id="1227553"/>
    <lineage>
        <taxon>Bacteria</taxon>
        <taxon>Thermotogati</taxon>
        <taxon>Deinococcota</taxon>
        <taxon>Deinococci</taxon>
        <taxon>Thermales</taxon>
        <taxon>Thermaceae</taxon>
        <taxon>Meiothermus</taxon>
    </lineage>
</organism>
<name>A0A511QWZ1_9DEIN</name>
<protein>
    <recommendedName>
        <fullName evidence="3">DUF3486 family protein</fullName>
    </recommendedName>
</protein>
<dbReference type="RefSeq" id="WP_119340536.1">
    <property type="nucleotide sequence ID" value="NZ_BJXL01000001.1"/>
</dbReference>
<dbReference type="OrthoDB" id="26295at2"/>
<evidence type="ECO:0008006" key="3">
    <source>
        <dbReference type="Google" id="ProtNLM"/>
    </source>
</evidence>
<proteinExistence type="predicted"/>
<reference evidence="1 2" key="1">
    <citation type="submission" date="2019-07" db="EMBL/GenBank/DDBJ databases">
        <title>Whole genome shotgun sequence of Meiothermus hypogaeus NBRC 106114.</title>
        <authorList>
            <person name="Hosoyama A."/>
            <person name="Uohara A."/>
            <person name="Ohji S."/>
            <person name="Ichikawa N."/>
        </authorList>
    </citation>
    <scope>NUCLEOTIDE SEQUENCE [LARGE SCALE GENOMIC DNA]</scope>
    <source>
        <strain evidence="1 2">NBRC 106114</strain>
    </source>
</reference>
<gene>
    <name evidence="1" type="ORF">MHY01S_00650</name>
</gene>
<sequence>MAIYVQSTRCRVCLSSLREEIDAMLLGDVRKPDGPYRIEDIVAWAAERGEALSAASLSRHRTNHLLPALGAALEAQQVMEAIGQATGKQMSLQAAFTNVLIHKLLRYLETFDPSEIDPKAVGRMLETGVRAVTASLQLEKAERIFSKDQAAMMAEKVEKRLAARNLDPETLATIRQEIYGLGQ</sequence>
<dbReference type="InterPro" id="IPR021874">
    <property type="entry name" value="Phage_Mu_Gp27"/>
</dbReference>
<dbReference type="EMBL" id="BJXL01000001">
    <property type="protein sequence ID" value="GEM81899.1"/>
    <property type="molecule type" value="Genomic_DNA"/>
</dbReference>
<dbReference type="AlphaFoldDB" id="A0A511QWZ1"/>
<dbReference type="Pfam" id="PF11985">
    <property type="entry name" value="Phage_Mu_Gp27"/>
    <property type="match status" value="1"/>
</dbReference>
<comment type="caution">
    <text evidence="1">The sequence shown here is derived from an EMBL/GenBank/DDBJ whole genome shotgun (WGS) entry which is preliminary data.</text>
</comment>
<accession>A0A511QWZ1</accession>
<dbReference type="Proteomes" id="UP000321197">
    <property type="component" value="Unassembled WGS sequence"/>
</dbReference>